<comment type="similarity">
    <text evidence="2">Belongs to the 2H phosphoesterase superfamily. ThpR family.</text>
</comment>
<comment type="function">
    <text evidence="2">Hydrolyzes RNA 2',3'-cyclic phosphodiester to an RNA 2'-phosphomonoester.</text>
</comment>
<keyword evidence="1 2" id="KW-0378">Hydrolase</keyword>
<reference evidence="4" key="1">
    <citation type="submission" date="2016-10" db="EMBL/GenBank/DDBJ databases">
        <authorList>
            <person name="Varghese N."/>
            <person name="Submissions S."/>
        </authorList>
    </citation>
    <scope>NUCLEOTIDE SEQUENCE [LARGE SCALE GENOMIC DNA]</scope>
    <source>
        <strain evidence="4">DC30,IBRC 10041,KCTC 4046</strain>
    </source>
</reference>
<comment type="catalytic activity">
    <reaction evidence="2">
        <text>a 3'-end 2',3'-cyclophospho-ribonucleotide-RNA + H2O = a 3'-end 2'-phospho-ribonucleotide-RNA + H(+)</text>
        <dbReference type="Rhea" id="RHEA:11828"/>
        <dbReference type="Rhea" id="RHEA-COMP:10464"/>
        <dbReference type="Rhea" id="RHEA-COMP:17353"/>
        <dbReference type="ChEBI" id="CHEBI:15377"/>
        <dbReference type="ChEBI" id="CHEBI:15378"/>
        <dbReference type="ChEBI" id="CHEBI:83064"/>
        <dbReference type="ChEBI" id="CHEBI:173113"/>
        <dbReference type="EC" id="3.1.4.58"/>
    </reaction>
</comment>
<feature type="active site" description="Proton acceptor" evidence="2">
    <location>
        <position position="143"/>
    </location>
</feature>
<dbReference type="GO" id="GO:0016874">
    <property type="term" value="F:ligase activity"/>
    <property type="evidence" value="ECO:0007669"/>
    <property type="project" value="UniProtKB-KW"/>
</dbReference>
<evidence type="ECO:0000313" key="4">
    <source>
        <dbReference type="Proteomes" id="UP000199079"/>
    </source>
</evidence>
<evidence type="ECO:0000313" key="3">
    <source>
        <dbReference type="EMBL" id="SDY68165.1"/>
    </source>
</evidence>
<feature type="short sequence motif" description="HXTX 1" evidence="2">
    <location>
        <begin position="39"/>
        <end position="42"/>
    </location>
</feature>
<proteinExistence type="inferred from homology"/>
<keyword evidence="4" id="KW-1185">Reference proteome</keyword>
<dbReference type="InterPro" id="IPR009097">
    <property type="entry name" value="Cyclic_Pdiesterase"/>
</dbReference>
<sequence>MRAFFAVDLPTDLADRIAEVQETLRGAEGLRFTDPEQAHVTLEFLGDVPEQPEDGSETDVDAVNEANVDAVIEAGREAVQEADVEPFTASVRGLGAFPSTEYIRVVWAGIGDGTAELTRLQAAIESRTTALGYEPDDHEFTPHVTLARMDDARGKGIVQEAIRDAAADVGSFTVEAVRLKRSTPTDSGPVYETVESFPLSS</sequence>
<accession>A0A1H3LWJ7</accession>
<dbReference type="HAMAP" id="MF_01940">
    <property type="entry name" value="RNA_CPDase"/>
    <property type="match status" value="1"/>
</dbReference>
<protein>
    <recommendedName>
        <fullName evidence="2">RNA 2',3'-cyclic phosphodiesterase</fullName>
        <shortName evidence="2">RNA 2',3'-CPDase</shortName>
        <ecNumber evidence="2">3.1.4.58</ecNumber>
    </recommendedName>
</protein>
<dbReference type="GeneID" id="43840223"/>
<keyword evidence="3" id="KW-0436">Ligase</keyword>
<dbReference type="PANTHER" id="PTHR35561">
    <property type="entry name" value="RNA 2',3'-CYCLIC PHOSPHODIESTERASE"/>
    <property type="match status" value="1"/>
</dbReference>
<dbReference type="Gene3D" id="3.90.1140.10">
    <property type="entry name" value="Cyclic phosphodiesterase"/>
    <property type="match status" value="1"/>
</dbReference>
<dbReference type="OrthoDB" id="44091at2157"/>
<dbReference type="InterPro" id="IPR004175">
    <property type="entry name" value="RNA_CPDase"/>
</dbReference>
<feature type="active site" description="Proton donor" evidence="2">
    <location>
        <position position="39"/>
    </location>
</feature>
<dbReference type="GO" id="GO:0004113">
    <property type="term" value="F:2',3'-cyclic-nucleotide 3'-phosphodiesterase activity"/>
    <property type="evidence" value="ECO:0007669"/>
    <property type="project" value="InterPro"/>
</dbReference>
<gene>
    <name evidence="3" type="ORF">SAMN05216564_10814</name>
</gene>
<feature type="short sequence motif" description="HXTX 2" evidence="2">
    <location>
        <begin position="143"/>
        <end position="146"/>
    </location>
</feature>
<name>A0A1H3LWJ7_9EURY</name>
<dbReference type="SUPFAM" id="SSF55144">
    <property type="entry name" value="LigT-like"/>
    <property type="match status" value="1"/>
</dbReference>
<dbReference type="AlphaFoldDB" id="A0A1H3LWJ7"/>
<dbReference type="PANTHER" id="PTHR35561:SF1">
    <property type="entry name" value="RNA 2',3'-CYCLIC PHOSPHODIESTERASE"/>
    <property type="match status" value="1"/>
</dbReference>
<dbReference type="RefSeq" id="WP_021074005.1">
    <property type="nucleotide sequence ID" value="NZ_FNPC01000008.1"/>
</dbReference>
<dbReference type="Pfam" id="PF13563">
    <property type="entry name" value="2_5_RNA_ligase2"/>
    <property type="match status" value="1"/>
</dbReference>
<evidence type="ECO:0000256" key="1">
    <source>
        <dbReference type="ARBA" id="ARBA00022801"/>
    </source>
</evidence>
<evidence type="ECO:0000256" key="2">
    <source>
        <dbReference type="HAMAP-Rule" id="MF_01940"/>
    </source>
</evidence>
<dbReference type="EC" id="3.1.4.58" evidence="2"/>
<dbReference type="GO" id="GO:0008664">
    <property type="term" value="F:RNA 2',3'-cyclic 3'-phosphodiesterase activity"/>
    <property type="evidence" value="ECO:0007669"/>
    <property type="project" value="UniProtKB-EC"/>
</dbReference>
<dbReference type="EMBL" id="FNPC01000008">
    <property type="protein sequence ID" value="SDY68165.1"/>
    <property type="molecule type" value="Genomic_DNA"/>
</dbReference>
<dbReference type="NCBIfam" id="TIGR02258">
    <property type="entry name" value="2_5_ligase"/>
    <property type="match status" value="1"/>
</dbReference>
<organism evidence="3 4">
    <name type="scientific">Halopenitus persicus</name>
    <dbReference type="NCBI Taxonomy" id="1048396"/>
    <lineage>
        <taxon>Archaea</taxon>
        <taxon>Methanobacteriati</taxon>
        <taxon>Methanobacteriota</taxon>
        <taxon>Stenosarchaea group</taxon>
        <taxon>Halobacteria</taxon>
        <taxon>Halobacteriales</taxon>
        <taxon>Haloferacaceae</taxon>
        <taxon>Halopenitus</taxon>
    </lineage>
</organism>
<dbReference type="Proteomes" id="UP000199079">
    <property type="component" value="Unassembled WGS sequence"/>
</dbReference>